<reference evidence="2" key="1">
    <citation type="submission" date="2019-12" db="EMBL/GenBank/DDBJ databases">
        <title>Genome sequencing and annotation of Brassica cretica.</title>
        <authorList>
            <person name="Studholme D.J."/>
            <person name="Sarris P.F."/>
        </authorList>
    </citation>
    <scope>NUCLEOTIDE SEQUENCE</scope>
    <source>
        <strain evidence="2">PFS-102/07</strain>
        <tissue evidence="2">Leaf</tissue>
    </source>
</reference>
<dbReference type="AlphaFoldDB" id="A0A8S9M4T1"/>
<accession>A0A8S9M4T1</accession>
<proteinExistence type="predicted"/>
<dbReference type="PANTHER" id="PTHR23185">
    <property type="entry name" value="PROTEIN VIRILIZER HOMOLOG"/>
    <property type="match status" value="1"/>
</dbReference>
<dbReference type="EMBL" id="QGKY02000089">
    <property type="protein sequence ID" value="KAF2613882.1"/>
    <property type="molecule type" value="Genomic_DNA"/>
</dbReference>
<feature type="compositionally biased region" description="Low complexity" evidence="1">
    <location>
        <begin position="160"/>
        <end position="171"/>
    </location>
</feature>
<dbReference type="GO" id="GO:0036396">
    <property type="term" value="C:RNA N6-methyladenosine methyltransferase complex"/>
    <property type="evidence" value="ECO:0007669"/>
    <property type="project" value="TreeGrafter"/>
</dbReference>
<protein>
    <submittedName>
        <fullName evidence="2">Uncharacterized protein</fullName>
    </submittedName>
</protein>
<gene>
    <name evidence="2" type="ORF">F2Q70_00009643</name>
</gene>
<dbReference type="PANTHER" id="PTHR23185:SF0">
    <property type="entry name" value="PROTEIN VIRILIZER HOMOLOG"/>
    <property type="match status" value="1"/>
</dbReference>
<name>A0A8S9M4T1_BRACR</name>
<sequence length="223" mass="24704">MKFSLISSSFGANPKNLKRRLNKRSFIGVCSPSPPLLRVAFSFSLQSPGHEIDKTGSDSLDMVRSEPCVLFAQTFVHPQLDEYVDEVIFAEPVIITACEFLEQNASSSSQAVSLLGATSPPSFALEVFVRCEGESKFKRLCNPFLYTPSAPYPLEVETPQQQAVQGQQGAGTSQRQESGMSLHDYLQSPETIQALLSNREKLCELLEQNPKLMQMLQEKLGQL</sequence>
<feature type="region of interest" description="Disordered" evidence="1">
    <location>
        <begin position="158"/>
        <end position="180"/>
    </location>
</feature>
<dbReference type="InterPro" id="IPR026736">
    <property type="entry name" value="Virilizer"/>
</dbReference>
<evidence type="ECO:0000256" key="1">
    <source>
        <dbReference type="SAM" id="MobiDB-lite"/>
    </source>
</evidence>
<evidence type="ECO:0000313" key="2">
    <source>
        <dbReference type="EMBL" id="KAF2613882.1"/>
    </source>
</evidence>
<comment type="caution">
    <text evidence="2">The sequence shown here is derived from an EMBL/GenBank/DDBJ whole genome shotgun (WGS) entry which is preliminary data.</text>
</comment>
<organism evidence="2">
    <name type="scientific">Brassica cretica</name>
    <name type="common">Mustard</name>
    <dbReference type="NCBI Taxonomy" id="69181"/>
    <lineage>
        <taxon>Eukaryota</taxon>
        <taxon>Viridiplantae</taxon>
        <taxon>Streptophyta</taxon>
        <taxon>Embryophyta</taxon>
        <taxon>Tracheophyta</taxon>
        <taxon>Spermatophyta</taxon>
        <taxon>Magnoliopsida</taxon>
        <taxon>eudicotyledons</taxon>
        <taxon>Gunneridae</taxon>
        <taxon>Pentapetalae</taxon>
        <taxon>rosids</taxon>
        <taxon>malvids</taxon>
        <taxon>Brassicales</taxon>
        <taxon>Brassicaceae</taxon>
        <taxon>Brassiceae</taxon>
        <taxon>Brassica</taxon>
    </lineage>
</organism>
<dbReference type="GO" id="GO:0003723">
    <property type="term" value="F:RNA binding"/>
    <property type="evidence" value="ECO:0007669"/>
    <property type="project" value="TreeGrafter"/>
</dbReference>